<organism evidence="1 2">
    <name type="scientific">Cytobacillus firmus DS1</name>
    <dbReference type="NCBI Taxonomy" id="1307436"/>
    <lineage>
        <taxon>Bacteria</taxon>
        <taxon>Bacillati</taxon>
        <taxon>Bacillota</taxon>
        <taxon>Bacilli</taxon>
        <taxon>Bacillales</taxon>
        <taxon>Bacillaceae</taxon>
        <taxon>Cytobacillus</taxon>
    </lineage>
</organism>
<dbReference type="AlphaFoldDB" id="W7KRW8"/>
<dbReference type="PATRIC" id="fig|1307436.3.peg.4678"/>
<sequence>MSVLKNESKVLLPLWLLEKENHVSEDIFFEEARKYLTRYPGYKLLFVKNGFAECMRMEEGECS</sequence>
<dbReference type="RefSeq" id="WP_035332748.1">
    <property type="nucleotide sequence ID" value="NZ_APVL01000027.1"/>
</dbReference>
<evidence type="ECO:0000313" key="2">
    <source>
        <dbReference type="Proteomes" id="UP000019270"/>
    </source>
</evidence>
<accession>W7KRW8</accession>
<reference evidence="2" key="1">
    <citation type="submission" date="2013-03" db="EMBL/GenBank/DDBJ databases">
        <title>Draft genome sequence of Bacillus firmus DS1.</title>
        <authorList>
            <person name="Peng D."/>
            <person name="Zhu L."/>
            <person name="Sun M."/>
        </authorList>
    </citation>
    <scope>NUCLEOTIDE SEQUENCE [LARGE SCALE GENOMIC DNA]</scope>
    <source>
        <strain evidence="2">DS1</strain>
    </source>
</reference>
<protein>
    <submittedName>
        <fullName evidence="1">Uncharacterized protein</fullName>
    </submittedName>
</protein>
<comment type="caution">
    <text evidence="1">The sequence shown here is derived from an EMBL/GenBank/DDBJ whole genome shotgun (WGS) entry which is preliminary data.</text>
</comment>
<dbReference type="Proteomes" id="UP000019270">
    <property type="component" value="Unassembled WGS sequence"/>
</dbReference>
<gene>
    <name evidence="1" type="ORF">PBF_21928</name>
</gene>
<dbReference type="OrthoDB" id="2920288at2"/>
<reference evidence="1 2" key="2">
    <citation type="journal article" date="2016" name="Sci. Rep.">
        <title>A novel serine protease, Sep1, from Bacillus firmus DS-1 has nematicidal activity and degrades multiple intestinal-associated nematode proteins.</title>
        <authorList>
            <person name="Geng C."/>
            <person name="Nie X."/>
            <person name="Tang Z."/>
            <person name="Zhang Y."/>
            <person name="Lin J."/>
            <person name="Sun M."/>
            <person name="Peng D."/>
        </authorList>
    </citation>
    <scope>NUCLEOTIDE SEQUENCE [LARGE SCALE GENOMIC DNA]</scope>
    <source>
        <strain evidence="1 2">DS1</strain>
    </source>
</reference>
<dbReference type="EMBL" id="APVL01000027">
    <property type="protein sequence ID" value="EWG08868.1"/>
    <property type="molecule type" value="Genomic_DNA"/>
</dbReference>
<evidence type="ECO:0000313" key="1">
    <source>
        <dbReference type="EMBL" id="EWG08868.1"/>
    </source>
</evidence>
<name>W7KRW8_CYTFI</name>
<proteinExistence type="predicted"/>